<organism evidence="2 3">
    <name type="scientific">Streptomyces thermolineatus</name>
    <dbReference type="NCBI Taxonomy" id="44033"/>
    <lineage>
        <taxon>Bacteria</taxon>
        <taxon>Bacillati</taxon>
        <taxon>Actinomycetota</taxon>
        <taxon>Actinomycetes</taxon>
        <taxon>Kitasatosporales</taxon>
        <taxon>Streptomycetaceae</taxon>
        <taxon>Streptomyces</taxon>
    </lineage>
</organism>
<feature type="compositionally biased region" description="Gly residues" evidence="1">
    <location>
        <begin position="438"/>
        <end position="448"/>
    </location>
</feature>
<evidence type="ECO:0000256" key="1">
    <source>
        <dbReference type="SAM" id="MobiDB-lite"/>
    </source>
</evidence>
<sequence length="493" mass="48011">MGDGRADYEYTEPTACYAGKHSTPFSGKTLPEMKKMVANAKPGEVERVSKAWKDIETKLVGGSGVKETFDAAVEAVLQHWEGAAADAFRARAKVISQKITDSAKYAHNTSVAMKGAAHALNEYKPVIDNMEMPSTLDSAGDFIGDGGDRSDAGLKADLGNNVSTEDALGKHRDSLSAGKERQLEAAIVMEQLGAAYNSQTMAMGSWRQRGGREDLEDYPGDPGGVPPVAAVVPVSPAVSRPKPSAVGGGGGTPGTGTITPSKPVAPPRDSAVIGGAQKPVPVSKPQVGTVIDGVSGGVGGGSVGGGAAPGGSGGSVSGGAVGGGIAGGGAAGVVGGARGIGGAGGRGAAGVGGAAGRGAVSGGAAGRGGAVGGGRPGMPGAAGAPAGGRSGAAAGRGGGLARQRGGVVGGTPGTGGAARGTAGGSGLHRSRGAAQAAGGAGRPGGPMGAGVPRGRSDREREENRREGERPDYLVEDEETWATPRNVTPRVVDN</sequence>
<dbReference type="Gene3D" id="1.20.1260.20">
    <property type="entry name" value="PPE superfamily"/>
    <property type="match status" value="1"/>
</dbReference>
<evidence type="ECO:0000313" key="3">
    <source>
        <dbReference type="Proteomes" id="UP001501358"/>
    </source>
</evidence>
<evidence type="ECO:0008006" key="4">
    <source>
        <dbReference type="Google" id="ProtNLM"/>
    </source>
</evidence>
<feature type="compositionally biased region" description="Gly residues" evidence="1">
    <location>
        <begin position="345"/>
        <end position="377"/>
    </location>
</feature>
<accession>A0ABN3N0Y8</accession>
<comment type="caution">
    <text evidence="2">The sequence shown here is derived from an EMBL/GenBank/DDBJ whole genome shotgun (WGS) entry which is preliminary data.</text>
</comment>
<dbReference type="RefSeq" id="WP_344386032.1">
    <property type="nucleotide sequence ID" value="NZ_BAAATA010000051.1"/>
</dbReference>
<feature type="region of interest" description="Disordered" evidence="1">
    <location>
        <begin position="239"/>
        <end position="293"/>
    </location>
</feature>
<name>A0ABN3N0Y8_9ACTN</name>
<dbReference type="SUPFAM" id="SSF140453">
    <property type="entry name" value="EsxAB dimer-like"/>
    <property type="match status" value="1"/>
</dbReference>
<proteinExistence type="predicted"/>
<dbReference type="EMBL" id="BAAATA010000051">
    <property type="protein sequence ID" value="GAA2510167.1"/>
    <property type="molecule type" value="Genomic_DNA"/>
</dbReference>
<reference evidence="2 3" key="1">
    <citation type="journal article" date="2019" name="Int. J. Syst. Evol. Microbiol.">
        <title>The Global Catalogue of Microorganisms (GCM) 10K type strain sequencing project: providing services to taxonomists for standard genome sequencing and annotation.</title>
        <authorList>
            <consortium name="The Broad Institute Genomics Platform"/>
            <consortium name="The Broad Institute Genome Sequencing Center for Infectious Disease"/>
            <person name="Wu L."/>
            <person name="Ma J."/>
        </authorList>
    </citation>
    <scope>NUCLEOTIDE SEQUENCE [LARGE SCALE GENOMIC DNA]</scope>
    <source>
        <strain evidence="2 3">JCM 6307</strain>
    </source>
</reference>
<evidence type="ECO:0000313" key="2">
    <source>
        <dbReference type="EMBL" id="GAA2510167.1"/>
    </source>
</evidence>
<dbReference type="InterPro" id="IPR038332">
    <property type="entry name" value="PPE_sf"/>
</dbReference>
<protein>
    <recommendedName>
        <fullName evidence="4">PPE family domain-containing protein</fullName>
    </recommendedName>
</protein>
<dbReference type="InterPro" id="IPR036689">
    <property type="entry name" value="ESAT-6-like_sf"/>
</dbReference>
<feature type="region of interest" description="Disordered" evidence="1">
    <location>
        <begin position="345"/>
        <end position="493"/>
    </location>
</feature>
<keyword evidence="3" id="KW-1185">Reference proteome</keyword>
<gene>
    <name evidence="2" type="ORF">GCM10010406_53200</name>
</gene>
<feature type="compositionally biased region" description="Basic and acidic residues" evidence="1">
    <location>
        <begin position="454"/>
        <end position="472"/>
    </location>
</feature>
<dbReference type="Proteomes" id="UP001501358">
    <property type="component" value="Unassembled WGS sequence"/>
</dbReference>
<feature type="compositionally biased region" description="Gly residues" evidence="1">
    <location>
        <begin position="385"/>
        <end position="426"/>
    </location>
</feature>